<feature type="transmembrane region" description="Helical" evidence="7">
    <location>
        <begin position="123"/>
        <end position="145"/>
    </location>
</feature>
<dbReference type="EMBL" id="JABUMC010000015">
    <property type="protein sequence ID" value="MBV6547109.1"/>
    <property type="molecule type" value="Genomic_DNA"/>
</dbReference>
<evidence type="ECO:0000313" key="9">
    <source>
        <dbReference type="EMBL" id="MBV6547109.1"/>
    </source>
</evidence>
<evidence type="ECO:0000256" key="1">
    <source>
        <dbReference type="ARBA" id="ARBA00004651"/>
    </source>
</evidence>
<dbReference type="InterPro" id="IPR051907">
    <property type="entry name" value="DoxX-like_oxidoreductase"/>
</dbReference>
<dbReference type="Proteomes" id="UP001196379">
    <property type="component" value="Unassembled WGS sequence"/>
</dbReference>
<reference evidence="9 11" key="1">
    <citation type="journal article" date="2021" name="Mol. Ecol.">
        <title>Polar bear-adapted Ursidibacter maritimus are remarkably conserved after generations in captivity.</title>
        <authorList>
            <person name="Espinosa-Gongora C."/>
            <person name="Hansen M.J."/>
            <person name="Bertelsen M.F."/>
            <person name="Bojesen A.M."/>
        </authorList>
    </citation>
    <scope>NUCLEOTIDE SEQUENCE</scope>
    <source>
        <strain evidence="9">Pb43105x</strain>
        <strain evidence="8 11">Pb43106</strain>
    </source>
</reference>
<accession>A0A949WGI5</accession>
<evidence type="ECO:0000313" key="11">
    <source>
        <dbReference type="Proteomes" id="UP001196379"/>
    </source>
</evidence>
<dbReference type="EMBL" id="JABULY010000002">
    <property type="protein sequence ID" value="MBV6531665.1"/>
    <property type="molecule type" value="Genomic_DNA"/>
</dbReference>
<protein>
    <submittedName>
        <fullName evidence="9">DoxX family protein</fullName>
    </submittedName>
</protein>
<keyword evidence="4 7" id="KW-0812">Transmembrane</keyword>
<keyword evidence="6 7" id="KW-0472">Membrane</keyword>
<name>A0A949WGI5_9PAST</name>
<keyword evidence="5 7" id="KW-1133">Transmembrane helix</keyword>
<dbReference type="GeneID" id="65548177"/>
<comment type="caution">
    <text evidence="9">The sequence shown here is derived from an EMBL/GenBank/DDBJ whole genome shotgun (WGS) entry which is preliminary data.</text>
</comment>
<dbReference type="PANTHER" id="PTHR33452:SF7">
    <property type="entry name" value="DOXX FAMILY PROTEIN"/>
    <property type="match status" value="1"/>
</dbReference>
<evidence type="ECO:0000256" key="4">
    <source>
        <dbReference type="ARBA" id="ARBA00022692"/>
    </source>
</evidence>
<dbReference type="PANTHER" id="PTHR33452">
    <property type="entry name" value="OXIDOREDUCTASE CATD-RELATED"/>
    <property type="match status" value="1"/>
</dbReference>
<evidence type="ECO:0000313" key="10">
    <source>
        <dbReference type="Proteomes" id="UP000732858"/>
    </source>
</evidence>
<evidence type="ECO:0000256" key="5">
    <source>
        <dbReference type="ARBA" id="ARBA00022989"/>
    </source>
</evidence>
<proteinExistence type="inferred from homology"/>
<dbReference type="GO" id="GO:0005886">
    <property type="term" value="C:plasma membrane"/>
    <property type="evidence" value="ECO:0007669"/>
    <property type="project" value="UniProtKB-SubCell"/>
</dbReference>
<feature type="transmembrane region" description="Helical" evidence="7">
    <location>
        <begin position="65"/>
        <end position="85"/>
    </location>
</feature>
<evidence type="ECO:0000256" key="3">
    <source>
        <dbReference type="ARBA" id="ARBA00022475"/>
    </source>
</evidence>
<organism evidence="9 10">
    <name type="scientific">Ursidibacter maritimus</name>
    <dbReference type="NCBI Taxonomy" id="1331689"/>
    <lineage>
        <taxon>Bacteria</taxon>
        <taxon>Pseudomonadati</taxon>
        <taxon>Pseudomonadota</taxon>
        <taxon>Gammaproteobacteria</taxon>
        <taxon>Pasteurellales</taxon>
        <taxon>Pasteurellaceae</taxon>
        <taxon>Ursidibacter</taxon>
    </lineage>
</organism>
<comment type="similarity">
    <text evidence="2">Belongs to the DoxX family.</text>
</comment>
<comment type="subcellular location">
    <subcellularLocation>
        <location evidence="1">Cell membrane</location>
        <topology evidence="1">Multi-pass membrane protein</topology>
    </subcellularLocation>
</comment>
<dbReference type="OrthoDB" id="5689076at2"/>
<dbReference type="RefSeq" id="WP_157402385.1">
    <property type="nucleotide sequence ID" value="NZ_JABULY010000002.1"/>
</dbReference>
<gene>
    <name evidence="8" type="ORF">HT657_05880</name>
    <name evidence="9" type="ORF">HT672_07435</name>
</gene>
<keyword evidence="11" id="KW-1185">Reference proteome</keyword>
<dbReference type="Proteomes" id="UP000732858">
    <property type="component" value="Unassembled WGS sequence"/>
</dbReference>
<evidence type="ECO:0000256" key="7">
    <source>
        <dbReference type="SAM" id="Phobius"/>
    </source>
</evidence>
<dbReference type="AlphaFoldDB" id="A0A949WGI5"/>
<dbReference type="Pfam" id="PF07681">
    <property type="entry name" value="DoxX"/>
    <property type="match status" value="1"/>
</dbReference>
<dbReference type="InterPro" id="IPR032808">
    <property type="entry name" value="DoxX"/>
</dbReference>
<evidence type="ECO:0000256" key="2">
    <source>
        <dbReference type="ARBA" id="ARBA00006679"/>
    </source>
</evidence>
<evidence type="ECO:0000256" key="6">
    <source>
        <dbReference type="ARBA" id="ARBA00023136"/>
    </source>
</evidence>
<feature type="transmembrane region" description="Helical" evidence="7">
    <location>
        <begin position="92"/>
        <end position="111"/>
    </location>
</feature>
<sequence length="158" mass="17716">MLTKATPTACQVKCLSATGLGLLGLRLFLAYEFLEAGIEKWNGENWFGSIQDQFPFPFHLLPADFNWVVAMGSELLFPVLLAFGLFTRFSALSLAVLTLVAWYAVHAGLGYNVCNSGFKMPLIYLVTLLPLLMQGAGFFSVDYFLQKKHSTYKWLKFL</sequence>
<evidence type="ECO:0000313" key="8">
    <source>
        <dbReference type="EMBL" id="MBV6531665.1"/>
    </source>
</evidence>
<keyword evidence="3" id="KW-1003">Cell membrane</keyword>